<feature type="compositionally biased region" description="Low complexity" evidence="1">
    <location>
        <begin position="547"/>
        <end position="569"/>
    </location>
</feature>
<evidence type="ECO:0000256" key="2">
    <source>
        <dbReference type="SAM" id="SignalP"/>
    </source>
</evidence>
<feature type="chain" id="PRO_5001704766" evidence="2">
    <location>
        <begin position="18"/>
        <end position="587"/>
    </location>
</feature>
<dbReference type="PANTHER" id="PTHR48162:SF1">
    <property type="entry name" value="RIBOSOMAL L1 DOMAIN-CONTAINING PROTEIN CG13096"/>
    <property type="match status" value="1"/>
</dbReference>
<feature type="region of interest" description="Disordered" evidence="1">
    <location>
        <begin position="390"/>
        <end position="587"/>
    </location>
</feature>
<dbReference type="AlphaFoldDB" id="A0A075ASH2"/>
<proteinExistence type="predicted"/>
<evidence type="ECO:0000313" key="3">
    <source>
        <dbReference type="EMBL" id="EPZ33208.1"/>
    </source>
</evidence>
<feature type="compositionally biased region" description="Low complexity" evidence="1">
    <location>
        <begin position="393"/>
        <end position="418"/>
    </location>
</feature>
<accession>A0A075ASH2</accession>
<name>A0A075ASH2_ROZAC</name>
<feature type="compositionally biased region" description="Low complexity" evidence="1">
    <location>
        <begin position="477"/>
        <end position="508"/>
    </location>
</feature>
<dbReference type="EMBL" id="KE561071">
    <property type="protein sequence ID" value="EPZ33208.1"/>
    <property type="molecule type" value="Genomic_DNA"/>
</dbReference>
<sequence>MKIFVLLLAILAVAVIGLPAREYYMEFEFESDRSSPSISPIVLKTASLLLQYTYLLLTIIFKFAYKSTKLTLNYAYEASKKTVPLKTIRQFDPYEHIGHHDYIRIMKHINFPQTTAKYFSGQFCAEKSSSDSPEIYNSFNDCIDWASTFKIVTVTEGRSAWKSLSKIFTGTEDLYKAFMSISFNEALKRNYHQVSAFTKSDLYIATVEKIGLNEDSSERFDNTLSAWIVASIINRPIITIFDNSNGYAFDLPIFQPYPTWGKPIFLYKSHKADKSIHYDIMAPQSPYRTYFDIPVWGTDKVTKVAVEKWGVEDVYNRFKTIFCNVCMESFQGSYWRNVLKEERERRENPTKTPSKIEFDCENIGKYPESDSERIVSRAFSFKYSSKGVNKGFNNSPGDSSKSGDSSDSNDSSNDSASSHRSKKYSRYDTSSDNSSNSDASSNNYASSNDSDSSRNSNDSSIDDSSDDGSSRKKYSRYDTSSDNSSNSDASSNNYDSSNDSESSRNSNDSSDDDSSDDNSSRKKYSRYDTSSDDSSVEYCGDYDRSSASDCSDQSSEGSYSDNDSSASDNSSDDRSSNSYWSSDDDSD</sequence>
<dbReference type="Proteomes" id="UP000030755">
    <property type="component" value="Unassembled WGS sequence"/>
</dbReference>
<keyword evidence="2" id="KW-0732">Signal</keyword>
<dbReference type="InterPro" id="IPR053110">
    <property type="entry name" value="Ribosomal_L1-TF"/>
</dbReference>
<evidence type="ECO:0000313" key="4">
    <source>
        <dbReference type="Proteomes" id="UP000030755"/>
    </source>
</evidence>
<dbReference type="PANTHER" id="PTHR48162">
    <property type="entry name" value="YALI0A06930P"/>
    <property type="match status" value="1"/>
</dbReference>
<feature type="compositionally biased region" description="Low complexity" evidence="1">
    <location>
        <begin position="427"/>
        <end position="459"/>
    </location>
</feature>
<feature type="signal peptide" evidence="2">
    <location>
        <begin position="1"/>
        <end position="17"/>
    </location>
</feature>
<reference evidence="3 4" key="1">
    <citation type="journal article" date="2013" name="Curr. Biol.">
        <title>Shared signatures of parasitism and phylogenomics unite Cryptomycota and microsporidia.</title>
        <authorList>
            <person name="James T.Y."/>
            <person name="Pelin A."/>
            <person name="Bonen L."/>
            <person name="Ahrendt S."/>
            <person name="Sain D."/>
            <person name="Corradi N."/>
            <person name="Stajich J.E."/>
        </authorList>
    </citation>
    <scope>NUCLEOTIDE SEQUENCE [LARGE SCALE GENOMIC DNA]</scope>
    <source>
        <strain evidence="3 4">CSF55</strain>
    </source>
</reference>
<gene>
    <name evidence="3" type="ORF">O9G_001177</name>
</gene>
<keyword evidence="4" id="KW-1185">Reference proteome</keyword>
<evidence type="ECO:0000256" key="1">
    <source>
        <dbReference type="SAM" id="MobiDB-lite"/>
    </source>
</evidence>
<protein>
    <submittedName>
        <fullName evidence="3">Uncharacterized protein</fullName>
    </submittedName>
</protein>
<dbReference type="HOGENOM" id="CLU_464725_0_0_1"/>
<organism evidence="3 4">
    <name type="scientific">Rozella allomycis (strain CSF55)</name>
    <dbReference type="NCBI Taxonomy" id="988480"/>
    <lineage>
        <taxon>Eukaryota</taxon>
        <taxon>Fungi</taxon>
        <taxon>Fungi incertae sedis</taxon>
        <taxon>Cryptomycota</taxon>
        <taxon>Cryptomycota incertae sedis</taxon>
        <taxon>Rozella</taxon>
    </lineage>
</organism>